<dbReference type="CDD" id="cd00093">
    <property type="entry name" value="HTH_XRE"/>
    <property type="match status" value="1"/>
</dbReference>
<dbReference type="Proteomes" id="UP001595978">
    <property type="component" value="Unassembled WGS sequence"/>
</dbReference>
<feature type="domain" description="HTH cro/C1-type" evidence="1">
    <location>
        <begin position="11"/>
        <end position="65"/>
    </location>
</feature>
<dbReference type="SUPFAM" id="SSF47413">
    <property type="entry name" value="lambda repressor-like DNA-binding domains"/>
    <property type="match status" value="1"/>
</dbReference>
<dbReference type="InterPro" id="IPR001387">
    <property type="entry name" value="Cro/C1-type_HTH"/>
</dbReference>
<name>A0ABW0R9R8_9BACL</name>
<comment type="caution">
    <text evidence="2">The sequence shown here is derived from an EMBL/GenBank/DDBJ whole genome shotgun (WGS) entry which is preliminary data.</text>
</comment>
<gene>
    <name evidence="2" type="ORF">ACFPOH_07090</name>
</gene>
<dbReference type="EMBL" id="JBHSNQ010000058">
    <property type="protein sequence ID" value="MFC5541527.1"/>
    <property type="molecule type" value="Genomic_DNA"/>
</dbReference>
<evidence type="ECO:0000313" key="2">
    <source>
        <dbReference type="EMBL" id="MFC5541527.1"/>
    </source>
</evidence>
<dbReference type="PROSITE" id="PS50943">
    <property type="entry name" value="HTH_CROC1"/>
    <property type="match status" value="1"/>
</dbReference>
<dbReference type="InterPro" id="IPR010982">
    <property type="entry name" value="Lambda_DNA-bd_dom_sf"/>
</dbReference>
<sequence>MQIATEYHKILKQFRKKAKLTQEEIADKLNMTQSTISKIESGRHIIDIRTFFDWIRATGCDAQAALMTFGPDVIINAFNLLQTVPAAFINIGGVLLKWI</sequence>
<reference evidence="3" key="1">
    <citation type="journal article" date="2019" name="Int. J. Syst. Evol. Microbiol.">
        <title>The Global Catalogue of Microorganisms (GCM) 10K type strain sequencing project: providing services to taxonomists for standard genome sequencing and annotation.</title>
        <authorList>
            <consortium name="The Broad Institute Genomics Platform"/>
            <consortium name="The Broad Institute Genome Sequencing Center for Infectious Disease"/>
            <person name="Wu L."/>
            <person name="Ma J."/>
        </authorList>
    </citation>
    <scope>NUCLEOTIDE SEQUENCE [LARGE SCALE GENOMIC DNA]</scope>
    <source>
        <strain evidence="3">CCUG 56331</strain>
    </source>
</reference>
<dbReference type="Pfam" id="PF01381">
    <property type="entry name" value="HTH_3"/>
    <property type="match status" value="1"/>
</dbReference>
<organism evidence="2 3">
    <name type="scientific">Ureibacillus suwonensis</name>
    <dbReference type="NCBI Taxonomy" id="313007"/>
    <lineage>
        <taxon>Bacteria</taxon>
        <taxon>Bacillati</taxon>
        <taxon>Bacillota</taxon>
        <taxon>Bacilli</taxon>
        <taxon>Bacillales</taxon>
        <taxon>Caryophanaceae</taxon>
        <taxon>Ureibacillus</taxon>
    </lineage>
</organism>
<dbReference type="SMART" id="SM00530">
    <property type="entry name" value="HTH_XRE"/>
    <property type="match status" value="1"/>
</dbReference>
<accession>A0ABW0R9R8</accession>
<evidence type="ECO:0000313" key="3">
    <source>
        <dbReference type="Proteomes" id="UP001595978"/>
    </source>
</evidence>
<proteinExistence type="predicted"/>
<evidence type="ECO:0000259" key="1">
    <source>
        <dbReference type="PROSITE" id="PS50943"/>
    </source>
</evidence>
<keyword evidence="3" id="KW-1185">Reference proteome</keyword>
<dbReference type="RefSeq" id="WP_390309206.1">
    <property type="nucleotide sequence ID" value="NZ_JBHSNQ010000058.1"/>
</dbReference>
<dbReference type="Gene3D" id="1.10.260.40">
    <property type="entry name" value="lambda repressor-like DNA-binding domains"/>
    <property type="match status" value="1"/>
</dbReference>
<protein>
    <submittedName>
        <fullName evidence="2">Helix-turn-helix domain-containing protein</fullName>
    </submittedName>
</protein>